<sequence length="1160" mass="130229">MSFVHLHLHTEFSLLDGACRIKKLVQRVKELGQTAVAITDHGVMYGVIDFYRACKAEGIQPIIGCEVYVAPRGRTRFQKAHEFDAESRHLVLLCRNEEGYRNLSYMVSQAFLEGFYIKPRIDMDLLREHCGGLIACSACLAGELPRLLLAGEYDQAKATALEMQELFGPDGYYLELQDHGIPSQKQVNAGLRRLHEETGIPLIATNDAHYLRREDAEMQDILMCIQMGKTLDDPGRMKFETSEFYVKSEEEMASLFPDCPEAIENTEKIARLCSVEFEFGKYHLPHFQLPQGWDNGEDYFRHLCLEGFARRYPDRPPDYLKQLEYEMAMIRKMGFVDYFLIVSDFIAFAKGSGIPVGPGRGSAAGSMVSYCLNITDLDPMKYSLYFERFLNPERVSMPDIDIDFCIRRRQEVIDYVNRKYGHDHVAQIVTFGTMAARGSVRDVGRVLNMPYAEVDAVAKLIPSGPGALHITLEESLKLSKQLKDAYDSSPQVKKLIDTAMAIEGMPRNTSTHAAGVVITSRPVCDYVPLATNDGLPVTQYIMTTLEELGLLKMDFLGLRNLTILDDAVKMVQAQQPGFTLKDIPENDPKVMNMLSEGRTSGVFQMESTGMTGVCVGLKPQTIEDITAIIALYRPGPMDSIPRFIACKQNPEKITYKHPSLRPILSNTYGCIVYQEQVIQIFQQLAGYSLGQADMVRRAMSKKKLKDIQRERAAFLHGDPERNIAGCAANGIPQAVAESIYDEITDFANYAFNKAHAVCYAVVAYETAWFKFYHPKEYMAALLTSVLDSTEKVAEYIAECRDMGIPLLPPDVNESYADFTVVGEGIRFGLVALKGVGRGVIQSLLEQRQAGGPFADFMDFCDRMFDYDLNRRVVESLIKAGAFDRMGYRRSQLIQVYGQVLDGIAASRKRNVEGQLDLFSFGGGEDPSGPAPLPALHLPDLPEFSPQELMSMEKETTGLYLSGHPMDQYREAARRLGAVTIGSIMADFDREEGPQSYQDNQRVAIAGVISAYRTRTTRNNTLMAYVTLEDGTGTMELLCFSRVLEESGSYIRENNAVLVQGKISVRDEKEPQLMADGVQPLSQLELTPVTDHVNTLYLRLPSREDPRLRKVRLALSFFPGEENVVLYFEDCKKRVGSRCAIRPSLLEDLRERLGEENVVVK</sequence>
<reference evidence="12" key="1">
    <citation type="submission" date="2020-08" db="EMBL/GenBank/DDBJ databases">
        <title>Genome public.</title>
        <authorList>
            <person name="Liu C."/>
            <person name="Sun Q."/>
        </authorList>
    </citation>
    <scope>NUCLEOTIDE SEQUENCE</scope>
    <source>
        <strain evidence="12">BX5</strain>
    </source>
</reference>
<dbReference type="GO" id="GO:0006260">
    <property type="term" value="P:DNA replication"/>
    <property type="evidence" value="ECO:0007669"/>
    <property type="project" value="UniProtKB-KW"/>
</dbReference>
<dbReference type="NCBIfam" id="NF005298">
    <property type="entry name" value="PRK06826.1"/>
    <property type="match status" value="1"/>
</dbReference>
<comment type="catalytic activity">
    <reaction evidence="10">
        <text>DNA(n) + a 2'-deoxyribonucleoside 5'-triphosphate = DNA(n+1) + diphosphate</text>
        <dbReference type="Rhea" id="RHEA:22508"/>
        <dbReference type="Rhea" id="RHEA-COMP:17339"/>
        <dbReference type="Rhea" id="RHEA-COMP:17340"/>
        <dbReference type="ChEBI" id="CHEBI:33019"/>
        <dbReference type="ChEBI" id="CHEBI:61560"/>
        <dbReference type="ChEBI" id="CHEBI:173112"/>
        <dbReference type="EC" id="2.7.7.7"/>
    </reaction>
</comment>
<dbReference type="Pfam" id="PF14579">
    <property type="entry name" value="HHH_6"/>
    <property type="match status" value="1"/>
</dbReference>
<dbReference type="PANTHER" id="PTHR32294">
    <property type="entry name" value="DNA POLYMERASE III SUBUNIT ALPHA"/>
    <property type="match status" value="1"/>
</dbReference>
<keyword evidence="7" id="KW-0235">DNA replication</keyword>
<dbReference type="Proteomes" id="UP000602260">
    <property type="component" value="Unassembled WGS sequence"/>
</dbReference>
<dbReference type="RefSeq" id="WP_186877964.1">
    <property type="nucleotide sequence ID" value="NZ_JACOPN010000002.1"/>
</dbReference>
<name>A0A8J6IYP5_9FIRM</name>
<comment type="subcellular location">
    <subcellularLocation>
        <location evidence="1">Cytoplasm</location>
    </subcellularLocation>
</comment>
<evidence type="ECO:0000313" key="13">
    <source>
        <dbReference type="Proteomes" id="UP000602260"/>
    </source>
</evidence>
<keyword evidence="5 12" id="KW-0808">Transferase</keyword>
<dbReference type="InterPro" id="IPR016195">
    <property type="entry name" value="Pol/histidinol_Pase-like"/>
</dbReference>
<evidence type="ECO:0000256" key="5">
    <source>
        <dbReference type="ARBA" id="ARBA00022679"/>
    </source>
</evidence>
<evidence type="ECO:0000256" key="2">
    <source>
        <dbReference type="ARBA" id="ARBA00009496"/>
    </source>
</evidence>
<proteinExistence type="inferred from homology"/>
<keyword evidence="6 12" id="KW-0548">Nucleotidyltransferase</keyword>
<dbReference type="CDD" id="cd12113">
    <property type="entry name" value="PHP_PolIIIA_DnaE3"/>
    <property type="match status" value="1"/>
</dbReference>
<dbReference type="Gene3D" id="3.20.20.140">
    <property type="entry name" value="Metal-dependent hydrolases"/>
    <property type="match status" value="1"/>
</dbReference>
<comment type="function">
    <text evidence="9">DNA polymerase III is a complex, multichain enzyme responsible for most of the replicative synthesis in bacteria. This DNA polymerase also exhibits 3' to 5' exonuclease activity. The alpha chain is the DNA polymerase.</text>
</comment>
<feature type="domain" description="Polymerase/histidinol phosphatase N-terminal" evidence="11">
    <location>
        <begin position="4"/>
        <end position="71"/>
    </location>
</feature>
<dbReference type="Pfam" id="PF17657">
    <property type="entry name" value="DNA_pol3_finger"/>
    <property type="match status" value="1"/>
</dbReference>
<dbReference type="InterPro" id="IPR011708">
    <property type="entry name" value="DNA_pol3_alpha_NTPase_dom"/>
</dbReference>
<gene>
    <name evidence="12" type="ORF">H8S55_04280</name>
</gene>
<dbReference type="PANTHER" id="PTHR32294:SF0">
    <property type="entry name" value="DNA POLYMERASE III SUBUNIT ALPHA"/>
    <property type="match status" value="1"/>
</dbReference>
<keyword evidence="8" id="KW-0239">DNA-directed DNA polymerase</keyword>
<evidence type="ECO:0000256" key="10">
    <source>
        <dbReference type="ARBA" id="ARBA00049244"/>
    </source>
</evidence>
<evidence type="ECO:0000313" key="12">
    <source>
        <dbReference type="EMBL" id="MBC5716543.1"/>
    </source>
</evidence>
<keyword evidence="13" id="KW-1185">Reference proteome</keyword>
<dbReference type="InterPro" id="IPR041931">
    <property type="entry name" value="DNA_pol3_alpha_thumb_dom"/>
</dbReference>
<evidence type="ECO:0000256" key="9">
    <source>
        <dbReference type="ARBA" id="ARBA00025611"/>
    </source>
</evidence>
<dbReference type="InterPro" id="IPR004365">
    <property type="entry name" value="NA-bd_OB_tRNA"/>
</dbReference>
<evidence type="ECO:0000256" key="7">
    <source>
        <dbReference type="ARBA" id="ARBA00022705"/>
    </source>
</evidence>
<dbReference type="SUPFAM" id="SSF89550">
    <property type="entry name" value="PHP domain-like"/>
    <property type="match status" value="1"/>
</dbReference>
<dbReference type="GO" id="GO:0003887">
    <property type="term" value="F:DNA-directed DNA polymerase activity"/>
    <property type="evidence" value="ECO:0007669"/>
    <property type="project" value="UniProtKB-KW"/>
</dbReference>
<evidence type="ECO:0000256" key="8">
    <source>
        <dbReference type="ARBA" id="ARBA00022932"/>
    </source>
</evidence>
<dbReference type="Gene3D" id="2.40.50.140">
    <property type="entry name" value="Nucleic acid-binding proteins"/>
    <property type="match status" value="1"/>
</dbReference>
<dbReference type="InterPro" id="IPR004013">
    <property type="entry name" value="PHP_dom"/>
</dbReference>
<dbReference type="CDD" id="cd04485">
    <property type="entry name" value="DnaE_OBF"/>
    <property type="match status" value="1"/>
</dbReference>
<dbReference type="InterPro" id="IPR029460">
    <property type="entry name" value="DNAPol_HHH"/>
</dbReference>
<accession>A0A8J6IYP5</accession>
<dbReference type="GO" id="GO:0003676">
    <property type="term" value="F:nucleic acid binding"/>
    <property type="evidence" value="ECO:0007669"/>
    <property type="project" value="InterPro"/>
</dbReference>
<dbReference type="Pfam" id="PF02811">
    <property type="entry name" value="PHP"/>
    <property type="match status" value="1"/>
</dbReference>
<dbReference type="InterPro" id="IPR012340">
    <property type="entry name" value="NA-bd_OB-fold"/>
</dbReference>
<dbReference type="Gene3D" id="1.10.150.870">
    <property type="match status" value="1"/>
</dbReference>
<dbReference type="EC" id="2.7.7.7" evidence="3"/>
<evidence type="ECO:0000256" key="4">
    <source>
        <dbReference type="ARBA" id="ARBA00019114"/>
    </source>
</evidence>
<evidence type="ECO:0000256" key="1">
    <source>
        <dbReference type="ARBA" id="ARBA00004496"/>
    </source>
</evidence>
<dbReference type="SMART" id="SM00481">
    <property type="entry name" value="POLIIIAc"/>
    <property type="match status" value="1"/>
</dbReference>
<dbReference type="Gene3D" id="1.10.10.1600">
    <property type="entry name" value="Bacterial DNA polymerase III alpha subunit, thumb domain"/>
    <property type="match status" value="1"/>
</dbReference>
<dbReference type="EMBL" id="JACOPN010000002">
    <property type="protein sequence ID" value="MBC5716543.1"/>
    <property type="molecule type" value="Genomic_DNA"/>
</dbReference>
<organism evidence="12 13">
    <name type="scientific">Flintibacter faecis</name>
    <dbReference type="NCBI Taxonomy" id="2763047"/>
    <lineage>
        <taxon>Bacteria</taxon>
        <taxon>Bacillati</taxon>
        <taxon>Bacillota</taxon>
        <taxon>Clostridia</taxon>
        <taxon>Eubacteriales</taxon>
        <taxon>Flintibacter</taxon>
    </lineage>
</organism>
<evidence type="ECO:0000259" key="11">
    <source>
        <dbReference type="SMART" id="SM00481"/>
    </source>
</evidence>
<comment type="caution">
    <text evidence="12">The sequence shown here is derived from an EMBL/GenBank/DDBJ whole genome shotgun (WGS) entry which is preliminary data.</text>
</comment>
<dbReference type="NCBIfam" id="NF004226">
    <property type="entry name" value="PRK05673.1"/>
    <property type="match status" value="1"/>
</dbReference>
<dbReference type="InterPro" id="IPR004805">
    <property type="entry name" value="DnaE2/DnaE/PolC"/>
</dbReference>
<dbReference type="GO" id="GO:0008408">
    <property type="term" value="F:3'-5' exonuclease activity"/>
    <property type="evidence" value="ECO:0007669"/>
    <property type="project" value="InterPro"/>
</dbReference>
<dbReference type="NCBIfam" id="TIGR00594">
    <property type="entry name" value="polc"/>
    <property type="match status" value="1"/>
</dbReference>
<dbReference type="InterPro" id="IPR003141">
    <property type="entry name" value="Pol/His_phosphatase_N"/>
</dbReference>
<comment type="similarity">
    <text evidence="2">Belongs to the DNA polymerase type-C family. DnaE subfamily.</text>
</comment>
<evidence type="ECO:0000256" key="3">
    <source>
        <dbReference type="ARBA" id="ARBA00012417"/>
    </source>
</evidence>
<dbReference type="GO" id="GO:0005737">
    <property type="term" value="C:cytoplasm"/>
    <property type="evidence" value="ECO:0007669"/>
    <property type="project" value="UniProtKB-SubCell"/>
</dbReference>
<dbReference type="AlphaFoldDB" id="A0A8J6IYP5"/>
<evidence type="ECO:0000256" key="6">
    <source>
        <dbReference type="ARBA" id="ARBA00022695"/>
    </source>
</evidence>
<dbReference type="InterPro" id="IPR040982">
    <property type="entry name" value="DNA_pol3_finger"/>
</dbReference>
<dbReference type="Pfam" id="PF07733">
    <property type="entry name" value="DNA_pol3_alpha"/>
    <property type="match status" value="1"/>
</dbReference>
<protein>
    <recommendedName>
        <fullName evidence="4">DNA polymerase III subunit alpha</fullName>
        <ecNumber evidence="3">2.7.7.7</ecNumber>
    </recommendedName>
</protein>
<dbReference type="Pfam" id="PF01336">
    <property type="entry name" value="tRNA_anti-codon"/>
    <property type="match status" value="1"/>
</dbReference>